<dbReference type="VEuPathDB" id="VectorBase:LOC119169594"/>
<dbReference type="AlphaFoldDB" id="A0A9J6D3Z2"/>
<reference evidence="1" key="2">
    <citation type="submission" date="2021-09" db="EMBL/GenBank/DDBJ databases">
        <authorList>
            <person name="Jia N."/>
            <person name="Wang J."/>
            <person name="Shi W."/>
            <person name="Du L."/>
            <person name="Sun Y."/>
            <person name="Zhan W."/>
            <person name="Jiang J."/>
            <person name="Wang Q."/>
            <person name="Zhang B."/>
            <person name="Ji P."/>
            <person name="Sakyi L.B."/>
            <person name="Cui X."/>
            <person name="Yuan T."/>
            <person name="Jiang B."/>
            <person name="Yang W."/>
            <person name="Lam T.T.-Y."/>
            <person name="Chang Q."/>
            <person name="Ding S."/>
            <person name="Wang X."/>
            <person name="Zhu J."/>
            <person name="Ruan X."/>
            <person name="Zhao L."/>
            <person name="Wei J."/>
            <person name="Que T."/>
            <person name="Du C."/>
            <person name="Cheng J."/>
            <person name="Dai P."/>
            <person name="Han X."/>
            <person name="Huang E."/>
            <person name="Gao Y."/>
            <person name="Liu J."/>
            <person name="Shao H."/>
            <person name="Ye R."/>
            <person name="Li L."/>
            <person name="Wei W."/>
            <person name="Wang X."/>
            <person name="Wang C."/>
            <person name="Huo Q."/>
            <person name="Li W."/>
            <person name="Guo W."/>
            <person name="Chen H."/>
            <person name="Chen S."/>
            <person name="Zhou L."/>
            <person name="Zhou L."/>
            <person name="Ni X."/>
            <person name="Tian J."/>
            <person name="Zhou Y."/>
            <person name="Sheng Y."/>
            <person name="Liu T."/>
            <person name="Pan Y."/>
            <person name="Xia L."/>
            <person name="Li J."/>
            <person name="Zhao F."/>
            <person name="Cao W."/>
        </authorList>
    </citation>
    <scope>NUCLEOTIDE SEQUENCE</scope>
    <source>
        <strain evidence="1">Rmic-2018</strain>
        <tissue evidence="1">Larvae</tissue>
    </source>
</reference>
<dbReference type="EMBL" id="JABSTU010000011">
    <property type="protein sequence ID" value="KAH8008785.1"/>
    <property type="molecule type" value="Genomic_DNA"/>
</dbReference>
<proteinExistence type="predicted"/>
<name>A0A9J6D3Z2_RHIMP</name>
<protein>
    <submittedName>
        <fullName evidence="1">Uncharacterized protein</fullName>
    </submittedName>
</protein>
<gene>
    <name evidence="1" type="ORF">HPB51_004175</name>
</gene>
<dbReference type="Proteomes" id="UP000821866">
    <property type="component" value="Chromosome 9"/>
</dbReference>
<dbReference type="Pfam" id="PF02336">
    <property type="entry name" value="Denso_VP4"/>
    <property type="match status" value="1"/>
</dbReference>
<keyword evidence="2" id="KW-1185">Reference proteome</keyword>
<sequence length="252" mass="28424">MGVPRHNFAYDFIHIDKASPRLTKFVNQFSFKGHVGTPIVNYEYLFGGDAWLKMGPTYNAGNELLTRTHLGLPTDVVSYTTSNLSNYESYEQKPDLNVTMRLRPDDMHTRHVKYLDPMENTYFTRGLKPMIHSNIQPSLSFGVLAVSKSNKDDPGSTETFQDIAAFFQIDTELVVHSDVDTIVADSVTLPSSVGPYLRHTNENIKASYNSLTRHGRPVNLARTQTEVTEHETELQKVAEAQRTMASVPFLPQ</sequence>
<evidence type="ECO:0000313" key="2">
    <source>
        <dbReference type="Proteomes" id="UP000821866"/>
    </source>
</evidence>
<dbReference type="InterPro" id="IPR003433">
    <property type="entry name" value="Capsid_VP4_densovirus"/>
</dbReference>
<accession>A0A9J6D3Z2</accession>
<organism evidence="1 2">
    <name type="scientific">Rhipicephalus microplus</name>
    <name type="common">Cattle tick</name>
    <name type="synonym">Boophilus microplus</name>
    <dbReference type="NCBI Taxonomy" id="6941"/>
    <lineage>
        <taxon>Eukaryota</taxon>
        <taxon>Metazoa</taxon>
        <taxon>Ecdysozoa</taxon>
        <taxon>Arthropoda</taxon>
        <taxon>Chelicerata</taxon>
        <taxon>Arachnida</taxon>
        <taxon>Acari</taxon>
        <taxon>Parasitiformes</taxon>
        <taxon>Ixodida</taxon>
        <taxon>Ixodoidea</taxon>
        <taxon>Ixodidae</taxon>
        <taxon>Rhipicephalinae</taxon>
        <taxon>Rhipicephalus</taxon>
        <taxon>Boophilus</taxon>
    </lineage>
</organism>
<evidence type="ECO:0000313" key="1">
    <source>
        <dbReference type="EMBL" id="KAH8008785.1"/>
    </source>
</evidence>
<comment type="caution">
    <text evidence="1">The sequence shown here is derived from an EMBL/GenBank/DDBJ whole genome shotgun (WGS) entry which is preliminary data.</text>
</comment>
<reference evidence="1" key="1">
    <citation type="journal article" date="2020" name="Cell">
        <title>Large-Scale Comparative Analyses of Tick Genomes Elucidate Their Genetic Diversity and Vector Capacities.</title>
        <authorList>
            <consortium name="Tick Genome and Microbiome Consortium (TIGMIC)"/>
            <person name="Jia N."/>
            <person name="Wang J."/>
            <person name="Shi W."/>
            <person name="Du L."/>
            <person name="Sun Y."/>
            <person name="Zhan W."/>
            <person name="Jiang J.F."/>
            <person name="Wang Q."/>
            <person name="Zhang B."/>
            <person name="Ji P."/>
            <person name="Bell-Sakyi L."/>
            <person name="Cui X.M."/>
            <person name="Yuan T.T."/>
            <person name="Jiang B.G."/>
            <person name="Yang W.F."/>
            <person name="Lam T.T."/>
            <person name="Chang Q.C."/>
            <person name="Ding S.J."/>
            <person name="Wang X.J."/>
            <person name="Zhu J.G."/>
            <person name="Ruan X.D."/>
            <person name="Zhao L."/>
            <person name="Wei J.T."/>
            <person name="Ye R.Z."/>
            <person name="Que T.C."/>
            <person name="Du C.H."/>
            <person name="Zhou Y.H."/>
            <person name="Cheng J.X."/>
            <person name="Dai P.F."/>
            <person name="Guo W.B."/>
            <person name="Han X.H."/>
            <person name="Huang E.J."/>
            <person name="Li L.F."/>
            <person name="Wei W."/>
            <person name="Gao Y.C."/>
            <person name="Liu J.Z."/>
            <person name="Shao H.Z."/>
            <person name="Wang X."/>
            <person name="Wang C.C."/>
            <person name="Yang T.C."/>
            <person name="Huo Q.B."/>
            <person name="Li W."/>
            <person name="Chen H.Y."/>
            <person name="Chen S.E."/>
            <person name="Zhou L.G."/>
            <person name="Ni X.B."/>
            <person name="Tian J.H."/>
            <person name="Sheng Y."/>
            <person name="Liu T."/>
            <person name="Pan Y.S."/>
            <person name="Xia L.Y."/>
            <person name="Li J."/>
            <person name="Zhao F."/>
            <person name="Cao W.C."/>
        </authorList>
    </citation>
    <scope>NUCLEOTIDE SEQUENCE</scope>
    <source>
        <strain evidence="1">Rmic-2018</strain>
    </source>
</reference>